<dbReference type="Pfam" id="PF16903">
    <property type="entry name" value="Capsid_N"/>
    <property type="match status" value="1"/>
</dbReference>
<evidence type="ECO:0000259" key="2">
    <source>
        <dbReference type="Pfam" id="PF16903"/>
    </source>
</evidence>
<dbReference type="Gene3D" id="2.70.9.20">
    <property type="entry name" value="Major capsid protein Vp54"/>
    <property type="match status" value="2"/>
</dbReference>
<sequence>MGGGLMQLVAYGAQDVYLTGNPQITFWKVTYRRYTNFAIESIEQTFNGQADFGRRVTCTISRNGDLCYRTYLQVTLPEINQLMGNASSVLNNQASVYARWLDFPGEQLIAQVEVEIGGQRIDRQYGDWMHIWNQLTMTAEQQRGYFKMIGNTTQLTFITDPSFADVDGPCDSIAPRQVCAPRNALPETTLYIPLQFWFCTNPGLALPLIALQYHEVKINLDIRPIDECLWAVTSLSCNSGSAAGQYLGNQSQYSVGTPVVATIAYNQSMVAASLYVDYVFLDTDERRRFAQNPHEYLISQLQFTGDESVGSSSNKIKLNFNHPVKELIWVVQPDQNVDYCSSLLCDATLFKVLGAQPFNYTDAIDALPNAIHAFGGPQELKGVGGDGQNEFIDARGLFEDAGALDASVSGYWTGGAYSNYYNQSNFSGPNVLPPGVSEADYAALQGWTAAQVSQYFGQTHNNGSTVSDAGTFVLTEASLDMHCWGQNPVVVAKLQLNGQDRFSEREGSYFSWVQPYQVHTRCPDEGINVYSFALRPEEHQPSGTCNFSRIDNATLQLVLSNATVEGTRTAKVRVYATNYNVLRIMSGIFKDSILSSYILACPKKLAAILDICLLVWVNSVKQICESKQFALYNQLVSSSL</sequence>
<proteinExistence type="predicted"/>
<reference evidence="3" key="1">
    <citation type="journal article" date="2020" name="Nature">
        <title>Giant virus diversity and host interactions through global metagenomics.</title>
        <authorList>
            <person name="Schulz F."/>
            <person name="Roux S."/>
            <person name="Paez-Espino D."/>
            <person name="Jungbluth S."/>
            <person name="Walsh D.A."/>
            <person name="Denef V.J."/>
            <person name="McMahon K.D."/>
            <person name="Konstantinidis K.T."/>
            <person name="Eloe-Fadrosh E.A."/>
            <person name="Kyrpides N.C."/>
            <person name="Woyke T."/>
        </authorList>
    </citation>
    <scope>NUCLEOTIDE SEQUENCE</scope>
    <source>
        <strain evidence="3">GVMAG-M-3300023184-178</strain>
    </source>
</reference>
<dbReference type="SUPFAM" id="SSF49749">
    <property type="entry name" value="Group II dsDNA viruses VP"/>
    <property type="match status" value="3"/>
</dbReference>
<dbReference type="InterPro" id="IPR016112">
    <property type="entry name" value="VP_dsDNA_II"/>
</dbReference>
<name>A0A6C0HX70_9ZZZZ</name>
<dbReference type="InterPro" id="IPR007542">
    <property type="entry name" value="MCP_C"/>
</dbReference>
<evidence type="ECO:0008006" key="4">
    <source>
        <dbReference type="Google" id="ProtNLM"/>
    </source>
</evidence>
<organism evidence="3">
    <name type="scientific">viral metagenome</name>
    <dbReference type="NCBI Taxonomy" id="1070528"/>
    <lineage>
        <taxon>unclassified sequences</taxon>
        <taxon>metagenomes</taxon>
        <taxon>organismal metagenomes</taxon>
    </lineage>
</organism>
<dbReference type="AlphaFoldDB" id="A0A6C0HX70"/>
<dbReference type="InterPro" id="IPR031654">
    <property type="entry name" value="Capsid_N"/>
</dbReference>
<dbReference type="Gene3D" id="2.70.9.10">
    <property type="entry name" value="Adenovirus Type 2 Hexon, domain 4"/>
    <property type="match status" value="1"/>
</dbReference>
<dbReference type="InterPro" id="IPR038519">
    <property type="entry name" value="MCP_C_sf"/>
</dbReference>
<accession>A0A6C0HX70</accession>
<feature type="domain" description="Major capsid protein N-terminal" evidence="2">
    <location>
        <begin position="25"/>
        <end position="282"/>
    </location>
</feature>
<dbReference type="EMBL" id="MN740030">
    <property type="protein sequence ID" value="QHT85020.1"/>
    <property type="molecule type" value="Genomic_DNA"/>
</dbReference>
<feature type="domain" description="Major capsid protein C-terminal" evidence="1">
    <location>
        <begin position="285"/>
        <end position="588"/>
    </location>
</feature>
<evidence type="ECO:0000313" key="3">
    <source>
        <dbReference type="EMBL" id="QHT85020.1"/>
    </source>
</evidence>
<dbReference type="GO" id="GO:0005198">
    <property type="term" value="F:structural molecule activity"/>
    <property type="evidence" value="ECO:0007669"/>
    <property type="project" value="InterPro"/>
</dbReference>
<dbReference type="Pfam" id="PF04451">
    <property type="entry name" value="Capsid_NCLDV"/>
    <property type="match status" value="1"/>
</dbReference>
<protein>
    <recommendedName>
        <fullName evidence="4">Major capsid protein N-terminal domain-containing protein</fullName>
    </recommendedName>
</protein>
<evidence type="ECO:0000259" key="1">
    <source>
        <dbReference type="Pfam" id="PF04451"/>
    </source>
</evidence>